<proteinExistence type="inferred from homology"/>
<comment type="similarity">
    <text evidence="4">Belongs to the TBCB family.</text>
</comment>
<feature type="region of interest" description="Disordered" evidence="5">
    <location>
        <begin position="1"/>
        <end position="50"/>
    </location>
</feature>
<dbReference type="GO" id="GO:0007021">
    <property type="term" value="P:tubulin complex assembly"/>
    <property type="evidence" value="ECO:0007669"/>
    <property type="project" value="InterPro"/>
</dbReference>
<dbReference type="VEuPathDB" id="VectorBase:AMEM21_002529"/>
<evidence type="ECO:0000259" key="6">
    <source>
        <dbReference type="PROSITE" id="PS50245"/>
    </source>
</evidence>
<dbReference type="Gene3D" id="3.10.20.90">
    <property type="entry name" value="Phosphatidylinositol 3-kinase Catalytic Subunit, Chain A, domain 1"/>
    <property type="match status" value="1"/>
</dbReference>
<dbReference type="Pfam" id="PF14560">
    <property type="entry name" value="Ubiquitin_2"/>
    <property type="match status" value="1"/>
</dbReference>
<dbReference type="InterPro" id="IPR000626">
    <property type="entry name" value="Ubiquitin-like_dom"/>
</dbReference>
<dbReference type="Gene3D" id="2.30.30.190">
    <property type="entry name" value="CAP Gly-rich-like domain"/>
    <property type="match status" value="1"/>
</dbReference>
<dbReference type="GO" id="GO:0043014">
    <property type="term" value="F:alpha-tubulin binding"/>
    <property type="evidence" value="ECO:0007669"/>
    <property type="project" value="InterPro"/>
</dbReference>
<keyword evidence="3" id="KW-0143">Chaperone</keyword>
<dbReference type="GO" id="GO:0051010">
    <property type="term" value="F:microtubule plus-end binding"/>
    <property type="evidence" value="ECO:0007669"/>
    <property type="project" value="TreeGrafter"/>
</dbReference>
<dbReference type="PANTHER" id="PTHR18916">
    <property type="entry name" value="DYNACTIN 1-RELATED MICROTUBULE-BINDING"/>
    <property type="match status" value="1"/>
</dbReference>
<feature type="domain" description="CAP-Gly" evidence="6">
    <location>
        <begin position="232"/>
        <end position="274"/>
    </location>
</feature>
<protein>
    <recommendedName>
        <fullName evidence="6">CAP-Gly domain-containing protein</fullName>
    </recommendedName>
</protein>
<dbReference type="SUPFAM" id="SSF54236">
    <property type="entry name" value="Ubiquitin-like"/>
    <property type="match status" value="1"/>
</dbReference>
<feature type="compositionally biased region" description="Basic residues" evidence="5">
    <location>
        <begin position="24"/>
        <end position="35"/>
    </location>
</feature>
<dbReference type="STRING" id="30066.A0A182VDT6"/>
<dbReference type="GO" id="GO:0007023">
    <property type="term" value="P:post-chaperonin tubulin folding pathway"/>
    <property type="evidence" value="ECO:0007669"/>
    <property type="project" value="InterPro"/>
</dbReference>
<dbReference type="VEuPathDB" id="VectorBase:AMEM013270"/>
<dbReference type="GO" id="GO:0005829">
    <property type="term" value="C:cytosol"/>
    <property type="evidence" value="ECO:0007669"/>
    <property type="project" value="UniProtKB-ARBA"/>
</dbReference>
<dbReference type="AlphaFoldDB" id="A0A182VDT6"/>
<evidence type="ECO:0000256" key="2">
    <source>
        <dbReference type="ARBA" id="ARBA00022490"/>
    </source>
</evidence>
<dbReference type="EnsemblMetazoa" id="AMEM013270-RA">
    <property type="protein sequence ID" value="AMEM013270-PA"/>
    <property type="gene ID" value="AMEM013270"/>
</dbReference>
<evidence type="ECO:0000256" key="3">
    <source>
        <dbReference type="ARBA" id="ARBA00023186"/>
    </source>
</evidence>
<dbReference type="CDD" id="cd01789">
    <property type="entry name" value="Ubl_TBCB"/>
    <property type="match status" value="1"/>
</dbReference>
<feature type="region of interest" description="Disordered" evidence="5">
    <location>
        <begin position="185"/>
        <end position="205"/>
    </location>
</feature>
<comment type="subcellular location">
    <subcellularLocation>
        <location evidence="1">Cytoplasm</location>
    </subcellularLocation>
</comment>
<evidence type="ECO:0000313" key="8">
    <source>
        <dbReference type="Proteomes" id="UP000075903"/>
    </source>
</evidence>
<evidence type="ECO:0000256" key="5">
    <source>
        <dbReference type="SAM" id="MobiDB-lite"/>
    </source>
</evidence>
<dbReference type="Proteomes" id="UP000075903">
    <property type="component" value="Unassembled WGS sequence"/>
</dbReference>
<dbReference type="SMART" id="SM01052">
    <property type="entry name" value="CAP_GLY"/>
    <property type="match status" value="1"/>
</dbReference>
<keyword evidence="2" id="KW-0963">Cytoplasm</keyword>
<keyword evidence="8" id="KW-1185">Reference proteome</keyword>
<organism evidence="7 8">
    <name type="scientific">Anopheles merus</name>
    <name type="common">Mosquito</name>
    <dbReference type="NCBI Taxonomy" id="30066"/>
    <lineage>
        <taxon>Eukaryota</taxon>
        <taxon>Metazoa</taxon>
        <taxon>Ecdysozoa</taxon>
        <taxon>Arthropoda</taxon>
        <taxon>Hexapoda</taxon>
        <taxon>Insecta</taxon>
        <taxon>Pterygota</taxon>
        <taxon>Neoptera</taxon>
        <taxon>Endopterygota</taxon>
        <taxon>Diptera</taxon>
        <taxon>Nematocera</taxon>
        <taxon>Culicoidea</taxon>
        <taxon>Culicidae</taxon>
        <taxon>Anophelinae</taxon>
        <taxon>Anopheles</taxon>
    </lineage>
</organism>
<dbReference type="GO" id="GO:0005634">
    <property type="term" value="C:nucleus"/>
    <property type="evidence" value="ECO:0007669"/>
    <property type="project" value="TreeGrafter"/>
</dbReference>
<name>A0A182VDT6_ANOME</name>
<dbReference type="InterPro" id="IPR045172">
    <property type="entry name" value="TBCB_Ubl"/>
</dbReference>
<dbReference type="PROSITE" id="PS50245">
    <property type="entry name" value="CAP_GLY_2"/>
    <property type="match status" value="1"/>
</dbReference>
<dbReference type="InterPro" id="IPR036859">
    <property type="entry name" value="CAP-Gly_dom_sf"/>
</dbReference>
<dbReference type="GO" id="GO:0031122">
    <property type="term" value="P:cytoplasmic microtubule organization"/>
    <property type="evidence" value="ECO:0007669"/>
    <property type="project" value="TreeGrafter"/>
</dbReference>
<dbReference type="GO" id="GO:0005938">
    <property type="term" value="C:cell cortex"/>
    <property type="evidence" value="ECO:0007669"/>
    <property type="project" value="TreeGrafter"/>
</dbReference>
<dbReference type="InterPro" id="IPR029071">
    <property type="entry name" value="Ubiquitin-like_domsf"/>
</dbReference>
<dbReference type="PANTHER" id="PTHR18916:SF85">
    <property type="entry name" value="TUBULIN-FOLDING COFACTOR B"/>
    <property type="match status" value="1"/>
</dbReference>
<reference evidence="7" key="1">
    <citation type="submission" date="2020-05" db="UniProtKB">
        <authorList>
            <consortium name="EnsemblMetazoa"/>
        </authorList>
    </citation>
    <scope>IDENTIFICATION</scope>
    <source>
        <strain evidence="7">MAF</strain>
    </source>
</reference>
<evidence type="ECO:0000256" key="1">
    <source>
        <dbReference type="ARBA" id="ARBA00004496"/>
    </source>
</evidence>
<evidence type="ECO:0000256" key="4">
    <source>
        <dbReference type="ARBA" id="ARBA00025779"/>
    </source>
</evidence>
<dbReference type="InterPro" id="IPR000938">
    <property type="entry name" value="CAP-Gly_domain"/>
</dbReference>
<sequence>WSSSRTAIKQWGRKIKEKLPSARKQNKSSPRRRSRNGTGSQLCGKTRKKRNLTMSPMISVEVPDTVTINISNSQNDTISFERKYSRSLKIYEFKAKLEPITGGSAGTMRLELYSGERLVCRLDGDSQPLGSYPIEDGMRVHVIDQFPCLQENVPKFELSLEEYDKKEDSLRSFLKKNKLGKYNAEEMAKQEEERKRQEEEDRQKVDGTAIGARCRVTAKNNPVRLGTVMYKGPLDGKPGLFFGVKFDEPLGVNDGTMNGKRYFDCGPKYGSFVAPKAVEVGDFPPEEFSLDDEL</sequence>
<dbReference type="Pfam" id="PF01302">
    <property type="entry name" value="CAP_GLY"/>
    <property type="match status" value="1"/>
</dbReference>
<dbReference type="FunFam" id="2.30.30.190:FF:000013">
    <property type="entry name" value="Tubulin-folding cofactor B"/>
    <property type="match status" value="1"/>
</dbReference>
<dbReference type="SUPFAM" id="SSF74924">
    <property type="entry name" value="Cap-Gly domain"/>
    <property type="match status" value="1"/>
</dbReference>
<dbReference type="GO" id="GO:0035371">
    <property type="term" value="C:microtubule plus-end"/>
    <property type="evidence" value="ECO:0007669"/>
    <property type="project" value="TreeGrafter"/>
</dbReference>
<evidence type="ECO:0000313" key="7">
    <source>
        <dbReference type="EnsemblMetazoa" id="AMEM013270-PA"/>
    </source>
</evidence>
<accession>A0A182VDT6</accession>